<dbReference type="Proteomes" id="UP000828048">
    <property type="component" value="Chromosome 2"/>
</dbReference>
<proteinExistence type="predicted"/>
<organism evidence="1 2">
    <name type="scientific">Vaccinium darrowii</name>
    <dbReference type="NCBI Taxonomy" id="229202"/>
    <lineage>
        <taxon>Eukaryota</taxon>
        <taxon>Viridiplantae</taxon>
        <taxon>Streptophyta</taxon>
        <taxon>Embryophyta</taxon>
        <taxon>Tracheophyta</taxon>
        <taxon>Spermatophyta</taxon>
        <taxon>Magnoliopsida</taxon>
        <taxon>eudicotyledons</taxon>
        <taxon>Gunneridae</taxon>
        <taxon>Pentapetalae</taxon>
        <taxon>asterids</taxon>
        <taxon>Ericales</taxon>
        <taxon>Ericaceae</taxon>
        <taxon>Vaccinioideae</taxon>
        <taxon>Vaccinieae</taxon>
        <taxon>Vaccinium</taxon>
    </lineage>
</organism>
<keyword evidence="2" id="KW-1185">Reference proteome</keyword>
<evidence type="ECO:0000313" key="2">
    <source>
        <dbReference type="Proteomes" id="UP000828048"/>
    </source>
</evidence>
<name>A0ACB7X3X0_9ERIC</name>
<accession>A0ACB7X3X0</accession>
<protein>
    <submittedName>
        <fullName evidence="1">Uncharacterized protein</fullName>
    </submittedName>
</protein>
<gene>
    <name evidence="1" type="ORF">Vadar_024694</name>
</gene>
<evidence type="ECO:0000313" key="1">
    <source>
        <dbReference type="EMBL" id="KAH7835285.1"/>
    </source>
</evidence>
<sequence>MVNLQSMMISTSAIASFPLLIIIIIMIHSFVFPSLSTADRQPHTTDQLVSCLSYHGIKNFTINPDSITTPVDSAAAYSYYNLLNFSIQNLRFTGESIAKPEAIILPGTKHQLVDSVVCCRNLGSSEEVLEIRVRCGGHGYEGTSWVVTDGVPFVVIDLMNLHSVLVDLESRVAWVEGGATLGQTYHAIHAAQSAAAGSKGHDYGFSAGSCPTVGVGGHIAGGGFGLLSRKYGLAADNVVDTLLIDADGQLLDREAMGEDVFWAIRGGGGGIFGIVYAWKIQLLKVPPTVAGFIVARPGTKHLVANLVHKWQFIAPELQDEFYLSAFVGAGLPESKTVGRISATFKGLYLGPRSEAISILNTAFPELAISEQDCEEMSWIESVVYFSGLGKGSTVSDLKDRYFRDKKYFKAKSDYVRTPISLDGIKAALDILEEEPKGYVILDPYGGVMEKISSKSIAFPHRQGNLFTIQYLVEWKEEEDNAKNKDWYMDWIRRFYDLMAPFVSWGPRAAYINYMDLDLGVIDSVSTDNDEVEMARVWGEKYFLENYDRLVRAKTLIDPDNVFRHQQGIPPAATTPKAEDMR</sequence>
<dbReference type="EMBL" id="CM037152">
    <property type="protein sequence ID" value="KAH7835285.1"/>
    <property type="molecule type" value="Genomic_DNA"/>
</dbReference>
<comment type="caution">
    <text evidence="1">The sequence shown here is derived from an EMBL/GenBank/DDBJ whole genome shotgun (WGS) entry which is preliminary data.</text>
</comment>
<reference evidence="1 2" key="1">
    <citation type="journal article" date="2021" name="Hortic Res">
        <title>High-quality reference genome and annotation aids understanding of berry development for evergreen blueberry (Vaccinium darrowii).</title>
        <authorList>
            <person name="Yu J."/>
            <person name="Hulse-Kemp A.M."/>
            <person name="Babiker E."/>
            <person name="Staton M."/>
        </authorList>
    </citation>
    <scope>NUCLEOTIDE SEQUENCE [LARGE SCALE GENOMIC DNA]</scope>
    <source>
        <strain evidence="2">cv. NJ 8807/NJ 8810</strain>
        <tissue evidence="1">Young leaf</tissue>
    </source>
</reference>